<dbReference type="AlphaFoldDB" id="A0A8C0LXX2"/>
<sequence>PSQFGHPYGTAAVRASGNYSTVISHNPETKKTLVKLPSGSKKVISSANRAVVGVVAGGGRIDKPILKAVPQVQGKEELLATCAGCGHESCGASFWRWQPPAHGQTLYYPQRCPCWPQSGSYCCPADWASPGNQDCAGEGELGLRGSIKCVLQTLYVLIHLGNINNSERENKGREKKCVGNIRKGDRT</sequence>
<dbReference type="SUPFAM" id="SSF50104">
    <property type="entry name" value="Translation proteins SH3-like domain"/>
    <property type="match status" value="1"/>
</dbReference>
<dbReference type="GO" id="GO:0006412">
    <property type="term" value="P:translation"/>
    <property type="evidence" value="ECO:0007669"/>
    <property type="project" value="InterPro"/>
</dbReference>
<evidence type="ECO:0000313" key="5">
    <source>
        <dbReference type="Ensembl" id="ENSCAFP00030001134.1"/>
    </source>
</evidence>
<dbReference type="InterPro" id="IPR022669">
    <property type="entry name" value="Ribosomal_uL2_C"/>
</dbReference>
<dbReference type="GO" id="GO:1990904">
    <property type="term" value="C:ribonucleoprotein complex"/>
    <property type="evidence" value="ECO:0007669"/>
    <property type="project" value="UniProtKB-KW"/>
</dbReference>
<dbReference type="GO" id="GO:0031090">
    <property type="term" value="C:organelle membrane"/>
    <property type="evidence" value="ECO:0007669"/>
    <property type="project" value="UniProtKB-ARBA"/>
</dbReference>
<dbReference type="Proteomes" id="UP000694429">
    <property type="component" value="Chromosome 1"/>
</dbReference>
<dbReference type="GO" id="GO:0005840">
    <property type="term" value="C:ribosome"/>
    <property type="evidence" value="ECO:0007669"/>
    <property type="project" value="UniProtKB-KW"/>
</dbReference>
<dbReference type="Gene3D" id="2.30.30.30">
    <property type="match status" value="1"/>
</dbReference>
<evidence type="ECO:0000256" key="2">
    <source>
        <dbReference type="ARBA" id="ARBA00022980"/>
    </source>
</evidence>
<evidence type="ECO:0000313" key="6">
    <source>
        <dbReference type="Proteomes" id="UP000694429"/>
    </source>
</evidence>
<evidence type="ECO:0000259" key="4">
    <source>
        <dbReference type="SMART" id="SM01382"/>
    </source>
</evidence>
<dbReference type="Pfam" id="PF03947">
    <property type="entry name" value="Ribosomal_L2_C"/>
    <property type="match status" value="1"/>
</dbReference>
<organism evidence="5 6">
    <name type="scientific">Canis lupus familiaris</name>
    <name type="common">Dog</name>
    <name type="synonym">Canis familiaris</name>
    <dbReference type="NCBI Taxonomy" id="9615"/>
    <lineage>
        <taxon>Eukaryota</taxon>
        <taxon>Metazoa</taxon>
        <taxon>Chordata</taxon>
        <taxon>Craniata</taxon>
        <taxon>Vertebrata</taxon>
        <taxon>Euteleostomi</taxon>
        <taxon>Mammalia</taxon>
        <taxon>Eutheria</taxon>
        <taxon>Laurasiatheria</taxon>
        <taxon>Carnivora</taxon>
        <taxon>Caniformia</taxon>
        <taxon>Canidae</taxon>
        <taxon>Canis</taxon>
    </lineage>
</organism>
<evidence type="ECO:0000256" key="1">
    <source>
        <dbReference type="ARBA" id="ARBA00005636"/>
    </source>
</evidence>
<reference evidence="5" key="2">
    <citation type="submission" date="2025-08" db="UniProtKB">
        <authorList>
            <consortium name="Ensembl"/>
        </authorList>
    </citation>
    <scope>IDENTIFICATION</scope>
</reference>
<proteinExistence type="inferred from homology"/>
<keyword evidence="3" id="KW-0687">Ribonucleoprotein</keyword>
<accession>A0A8C0LXX2</accession>
<keyword evidence="2" id="KW-0689">Ribosomal protein</keyword>
<dbReference type="InterPro" id="IPR014722">
    <property type="entry name" value="Rib_uL2_dom2"/>
</dbReference>
<name>A0A8C0LXX2_CANLF</name>
<dbReference type="InterPro" id="IPR008991">
    <property type="entry name" value="Translation_prot_SH3-like_sf"/>
</dbReference>
<dbReference type="Ensembl" id="ENSCAFT00030001291.1">
    <property type="protein sequence ID" value="ENSCAFP00030001134.1"/>
    <property type="gene ID" value="ENSCAFG00030000748.1"/>
</dbReference>
<dbReference type="GO" id="GO:0003735">
    <property type="term" value="F:structural constituent of ribosome"/>
    <property type="evidence" value="ECO:0007669"/>
    <property type="project" value="InterPro"/>
</dbReference>
<dbReference type="PANTHER" id="PTHR13691:SF16">
    <property type="entry name" value="LARGE RIBOSOMAL SUBUNIT PROTEIN UL2"/>
    <property type="match status" value="1"/>
</dbReference>
<evidence type="ECO:0000256" key="3">
    <source>
        <dbReference type="ARBA" id="ARBA00023274"/>
    </source>
</evidence>
<protein>
    <recommendedName>
        <fullName evidence="4">Large ribosomal subunit protein uL2 C-terminal domain-containing protein</fullName>
    </recommendedName>
</protein>
<dbReference type="PANTHER" id="PTHR13691">
    <property type="entry name" value="RIBOSOMAL PROTEIN L2"/>
    <property type="match status" value="1"/>
</dbReference>
<dbReference type="SMART" id="SM01382">
    <property type="entry name" value="Ribosomal_L2_C"/>
    <property type="match status" value="1"/>
</dbReference>
<dbReference type="InterPro" id="IPR002171">
    <property type="entry name" value="Ribosomal_uL2"/>
</dbReference>
<feature type="domain" description="Large ribosomal subunit protein uL2 C-terminal" evidence="4">
    <location>
        <begin position="2"/>
        <end position="118"/>
    </location>
</feature>
<comment type="similarity">
    <text evidence="1">Belongs to the universal ribosomal protein uL2 family.</text>
</comment>
<reference evidence="5" key="1">
    <citation type="submission" date="2019-03" db="EMBL/GenBank/DDBJ databases">
        <authorList>
            <person name="Warren W.C."/>
            <person name="Johnson G.S."/>
        </authorList>
    </citation>
    <scope>NUCLEOTIDE SEQUENCE [LARGE SCALE GENOMIC DNA]</scope>
    <source>
        <strain evidence="5">Basenji</strain>
    </source>
</reference>